<dbReference type="InterPro" id="IPR001304">
    <property type="entry name" value="C-type_lectin-like"/>
</dbReference>
<keyword evidence="4" id="KW-1185">Reference proteome</keyword>
<evidence type="ECO:0000313" key="3">
    <source>
        <dbReference type="EMBL" id="CAL4087434.1"/>
    </source>
</evidence>
<dbReference type="EMBL" id="CAXKWB010007490">
    <property type="protein sequence ID" value="CAL4087434.1"/>
    <property type="molecule type" value="Genomic_DNA"/>
</dbReference>
<proteinExistence type="predicted"/>
<dbReference type="PANTHER" id="PTHR45710">
    <property type="entry name" value="C-TYPE LECTIN DOMAIN-CONTAINING PROTEIN 180"/>
    <property type="match status" value="1"/>
</dbReference>
<dbReference type="InterPro" id="IPR016187">
    <property type="entry name" value="CTDL_fold"/>
</dbReference>
<feature type="domain" description="C-type lectin" evidence="2">
    <location>
        <begin position="287"/>
        <end position="417"/>
    </location>
</feature>
<comment type="caution">
    <text evidence="3">The sequence shown here is derived from an EMBL/GenBank/DDBJ whole genome shotgun (WGS) entry which is preliminary data.</text>
</comment>
<dbReference type="AlphaFoldDB" id="A0AAV2QIM3"/>
<reference evidence="3 4" key="1">
    <citation type="submission" date="2024-05" db="EMBL/GenBank/DDBJ databases">
        <authorList>
            <person name="Wallberg A."/>
        </authorList>
    </citation>
    <scope>NUCLEOTIDE SEQUENCE [LARGE SCALE GENOMIC DNA]</scope>
</reference>
<evidence type="ECO:0000256" key="1">
    <source>
        <dbReference type="SAM" id="SignalP"/>
    </source>
</evidence>
<evidence type="ECO:0000259" key="2">
    <source>
        <dbReference type="PROSITE" id="PS50041"/>
    </source>
</evidence>
<dbReference type="InterPro" id="IPR050828">
    <property type="entry name" value="C-type_lectin/matrix_domain"/>
</dbReference>
<dbReference type="SUPFAM" id="SSF56436">
    <property type="entry name" value="C-type lectin-like"/>
    <property type="match status" value="2"/>
</dbReference>
<protein>
    <recommendedName>
        <fullName evidence="2">C-type lectin domain-containing protein</fullName>
    </recommendedName>
</protein>
<evidence type="ECO:0000313" key="4">
    <source>
        <dbReference type="Proteomes" id="UP001497623"/>
    </source>
</evidence>
<accession>A0AAV2QIM3</accession>
<dbReference type="SMART" id="SM00034">
    <property type="entry name" value="CLECT"/>
    <property type="match status" value="2"/>
</dbReference>
<keyword evidence="1" id="KW-0732">Signal</keyword>
<dbReference type="InterPro" id="IPR016186">
    <property type="entry name" value="C-type_lectin-like/link_sf"/>
</dbReference>
<feature type="chain" id="PRO_5043864461" description="C-type lectin domain-containing protein" evidence="1">
    <location>
        <begin position="17"/>
        <end position="425"/>
    </location>
</feature>
<dbReference type="PANTHER" id="PTHR45710:SF26">
    <property type="entry name" value="RH26557P"/>
    <property type="match status" value="1"/>
</dbReference>
<feature type="domain" description="C-type lectin" evidence="2">
    <location>
        <begin position="150"/>
        <end position="277"/>
    </location>
</feature>
<feature type="signal peptide" evidence="1">
    <location>
        <begin position="1"/>
        <end position="16"/>
    </location>
</feature>
<sequence>MAVIILSLLLTVGVCADSQLPVKTHYGTSDIANESASVWSTNVNLSVDSHQDDSEDTHQDDIEDQNERTLDMGADQMSVEVQQNINGNIKIPFVRKIQLPMKTHQDVSGISSGTDSVVWGDQLPVKSGGHLTKENFDKAGSGCYFPFEPVGINCYYFSDTQLSFDNAKTFCESLTHGHPYGVSLAMLGYDINEDQALLDFTTIKNNTFWIGGQREHGNNWKWLDGREIYTMASFWYPQEPNEPGNECAVTQVTIAGYLTKSFIYDYDCSVPLNFICQTDCPLDFQRIGNQCYFISEVLGLPHIPWEDARDYCLSLSMPEGYYADLAVLGLPDQDDYHIINDLVADYTYPHTWIGTFPETDCEYKWIDGRSLPISSLFWYYHDPDCGGHQAVKLFTDSNNRTYIFDYPTSTSYPFICQMLKNVYQP</sequence>
<dbReference type="PROSITE" id="PS50041">
    <property type="entry name" value="C_TYPE_LECTIN_2"/>
    <property type="match status" value="2"/>
</dbReference>
<gene>
    <name evidence="3" type="ORF">MNOR_LOCUS13227</name>
</gene>
<dbReference type="Gene3D" id="3.10.100.10">
    <property type="entry name" value="Mannose-Binding Protein A, subunit A"/>
    <property type="match status" value="2"/>
</dbReference>
<name>A0AAV2QIM3_MEGNR</name>
<dbReference type="Pfam" id="PF00059">
    <property type="entry name" value="Lectin_C"/>
    <property type="match status" value="1"/>
</dbReference>
<organism evidence="3 4">
    <name type="scientific">Meganyctiphanes norvegica</name>
    <name type="common">Northern krill</name>
    <name type="synonym">Thysanopoda norvegica</name>
    <dbReference type="NCBI Taxonomy" id="48144"/>
    <lineage>
        <taxon>Eukaryota</taxon>
        <taxon>Metazoa</taxon>
        <taxon>Ecdysozoa</taxon>
        <taxon>Arthropoda</taxon>
        <taxon>Crustacea</taxon>
        <taxon>Multicrustacea</taxon>
        <taxon>Malacostraca</taxon>
        <taxon>Eumalacostraca</taxon>
        <taxon>Eucarida</taxon>
        <taxon>Euphausiacea</taxon>
        <taxon>Euphausiidae</taxon>
        <taxon>Meganyctiphanes</taxon>
    </lineage>
</organism>
<dbReference type="CDD" id="cd00037">
    <property type="entry name" value="CLECT"/>
    <property type="match status" value="1"/>
</dbReference>
<dbReference type="Proteomes" id="UP001497623">
    <property type="component" value="Unassembled WGS sequence"/>
</dbReference>